<name>A0A8S5ML48_9CAUD</name>
<accession>A0A8S5ML48</accession>
<dbReference type="InterPro" id="IPR024437">
    <property type="entry name" value="DUF3825"/>
</dbReference>
<sequence>MNAYLVPISTNKSKNFNYLRLCFASSEKEAYIRTSKEFPLNEIQSYKEIPYNIFDINFFSIKESIIFNKSKKYDIIKKIYTKERINMDIYDYMDWGDYNAKIKELAGKALPEKWSFDNNEDNYILKNYLKYTFNKLQDEGKVIETEDYCVFDTGLFSCYYEPIYAYGELNKNNDENAEKWFFKGFKDKYELGALDVIKDFPQRADFFSDPSRLVFNWHLEVNKNYKHILDDLNTSQRLPDSIKNSERPLDVLKGVIDTAIQKVIANYKLAVPHYYQNKIQLLVPLCFGRDDKPDVALVLDLKKNGYYQATTCLSMEMAYMDARLIAKPESNWLIAENIKED</sequence>
<evidence type="ECO:0000313" key="2">
    <source>
        <dbReference type="EMBL" id="DAD82946.1"/>
    </source>
</evidence>
<evidence type="ECO:0000259" key="1">
    <source>
        <dbReference type="Pfam" id="PF12873"/>
    </source>
</evidence>
<proteinExistence type="predicted"/>
<protein>
    <recommendedName>
        <fullName evidence="1">DUF3825 domain-containing protein</fullName>
    </recommendedName>
</protein>
<reference evidence="2" key="1">
    <citation type="journal article" date="2021" name="Proc. Natl. Acad. Sci. U.S.A.">
        <title>A Catalog of Tens of Thousands of Viruses from Human Metagenomes Reveals Hidden Associations with Chronic Diseases.</title>
        <authorList>
            <person name="Tisza M.J."/>
            <person name="Buck C.B."/>
        </authorList>
    </citation>
    <scope>NUCLEOTIDE SEQUENCE</scope>
    <source>
        <strain evidence="2">CtXZx16</strain>
    </source>
</reference>
<dbReference type="Pfam" id="PF12873">
    <property type="entry name" value="DUF3825"/>
    <property type="match status" value="1"/>
</dbReference>
<organism evidence="2">
    <name type="scientific">Siphoviridae sp. ctXZx16</name>
    <dbReference type="NCBI Taxonomy" id="2826371"/>
    <lineage>
        <taxon>Viruses</taxon>
        <taxon>Duplodnaviria</taxon>
        <taxon>Heunggongvirae</taxon>
        <taxon>Uroviricota</taxon>
        <taxon>Caudoviricetes</taxon>
    </lineage>
</organism>
<dbReference type="EMBL" id="BK014925">
    <property type="protein sequence ID" value="DAD82946.1"/>
    <property type="molecule type" value="Genomic_DNA"/>
</dbReference>
<feature type="domain" description="DUF3825" evidence="1">
    <location>
        <begin position="105"/>
        <end position="332"/>
    </location>
</feature>